<dbReference type="InterPro" id="IPR006367">
    <property type="entry name" value="Sirohaem_synthase_N"/>
</dbReference>
<evidence type="ECO:0000256" key="6">
    <source>
        <dbReference type="ARBA" id="ARBA00047561"/>
    </source>
</evidence>
<dbReference type="Proteomes" id="UP000006622">
    <property type="component" value="Chromosome"/>
</dbReference>
<accession>F7XP40</accession>
<dbReference type="AlphaFoldDB" id="F7XP40"/>
<dbReference type="GeneID" id="10823130"/>
<dbReference type="EC" id="1.3.1.76" evidence="2"/>
<dbReference type="InterPro" id="IPR036291">
    <property type="entry name" value="NAD(P)-bd_dom_sf"/>
</dbReference>
<comment type="catalytic activity">
    <reaction evidence="6">
        <text>precorrin-2 + NAD(+) = sirohydrochlorin + NADH + 2 H(+)</text>
        <dbReference type="Rhea" id="RHEA:15613"/>
        <dbReference type="ChEBI" id="CHEBI:15378"/>
        <dbReference type="ChEBI" id="CHEBI:57540"/>
        <dbReference type="ChEBI" id="CHEBI:57945"/>
        <dbReference type="ChEBI" id="CHEBI:58351"/>
        <dbReference type="ChEBI" id="CHEBI:58827"/>
        <dbReference type="EC" id="1.3.1.76"/>
    </reaction>
</comment>
<dbReference type="GO" id="GO:0043115">
    <property type="term" value="F:precorrin-2 dehydrogenase activity"/>
    <property type="evidence" value="ECO:0007669"/>
    <property type="project" value="UniProtKB-EC"/>
</dbReference>
<dbReference type="OrthoDB" id="10510at2157"/>
<dbReference type="EMBL" id="CP002101">
    <property type="protein sequence ID" value="AEH61332.1"/>
    <property type="molecule type" value="Genomic_DNA"/>
</dbReference>
<dbReference type="KEGG" id="mzh:Mzhil_1493"/>
<reference evidence="7" key="1">
    <citation type="submission" date="2010-07" db="EMBL/GenBank/DDBJ databases">
        <title>The complete genome of Methanosalsum zhilinae DSM 4017.</title>
        <authorList>
            <consortium name="US DOE Joint Genome Institute (JGI-PGF)"/>
            <person name="Lucas S."/>
            <person name="Copeland A."/>
            <person name="Lapidus A."/>
            <person name="Glavina del Rio T."/>
            <person name="Dalin E."/>
            <person name="Tice H."/>
            <person name="Bruce D."/>
            <person name="Goodwin L."/>
            <person name="Pitluck S."/>
            <person name="Kyrpides N."/>
            <person name="Mavromatis K."/>
            <person name="Ovchinnikova G."/>
            <person name="Daligault H."/>
            <person name="Detter J.C."/>
            <person name="Han C."/>
            <person name="Tapia R."/>
            <person name="Larimer F."/>
            <person name="Land M."/>
            <person name="Hauser L."/>
            <person name="Markowitz V."/>
            <person name="Cheng J.-F."/>
            <person name="Hugenholtz P."/>
            <person name="Woyke T."/>
            <person name="Wu D."/>
            <person name="Spring S."/>
            <person name="Schueler E."/>
            <person name="Brambilla E."/>
            <person name="Klenk H.-P."/>
            <person name="Eisen J.A."/>
        </authorList>
    </citation>
    <scope>NUCLEOTIDE SEQUENCE</scope>
    <source>
        <strain evidence="7">DSM 4017</strain>
    </source>
</reference>
<gene>
    <name evidence="7" type="ordered locus">Mzhil_1493</name>
</gene>
<evidence type="ECO:0000256" key="5">
    <source>
        <dbReference type="ARBA" id="ARBA00023244"/>
    </source>
</evidence>
<dbReference type="PANTHER" id="PTHR35330:SF1">
    <property type="entry name" value="SIROHEME BIOSYNTHESIS PROTEIN MET8"/>
    <property type="match status" value="1"/>
</dbReference>
<dbReference type="SUPFAM" id="SSF51735">
    <property type="entry name" value="NAD(P)-binding Rossmann-fold domains"/>
    <property type="match status" value="1"/>
</dbReference>
<dbReference type="InterPro" id="IPR042518">
    <property type="entry name" value="SirC_C"/>
</dbReference>
<dbReference type="UniPathway" id="UPA00262">
    <property type="reaction ID" value="UER00222"/>
</dbReference>
<dbReference type="Gene3D" id="3.40.50.720">
    <property type="entry name" value="NAD(P)-binding Rossmann-like Domain"/>
    <property type="match status" value="1"/>
</dbReference>
<evidence type="ECO:0000313" key="7">
    <source>
        <dbReference type="EMBL" id="AEH61332.1"/>
    </source>
</evidence>
<dbReference type="NCBIfam" id="TIGR01470">
    <property type="entry name" value="cysG_Nterm"/>
    <property type="match status" value="1"/>
</dbReference>
<evidence type="ECO:0000256" key="1">
    <source>
        <dbReference type="ARBA" id="ARBA00005010"/>
    </source>
</evidence>
<dbReference type="GO" id="GO:0004325">
    <property type="term" value="F:ferrochelatase activity"/>
    <property type="evidence" value="ECO:0007669"/>
    <property type="project" value="InterPro"/>
</dbReference>
<comment type="pathway">
    <text evidence="1">Porphyrin-containing compound metabolism; siroheme biosynthesis; sirohydrochlorin from precorrin-2: step 1/1.</text>
</comment>
<organism evidence="7 8">
    <name type="scientific">Methanosalsum zhilinae (strain DSM 4017 / NBRC 107636 / OCM 62 / WeN5)</name>
    <name type="common">Methanohalophilus zhilinae</name>
    <dbReference type="NCBI Taxonomy" id="679901"/>
    <lineage>
        <taxon>Archaea</taxon>
        <taxon>Methanobacteriati</taxon>
        <taxon>Methanobacteriota</taxon>
        <taxon>Stenosarchaea group</taxon>
        <taxon>Methanomicrobia</taxon>
        <taxon>Methanosarcinales</taxon>
        <taxon>Methanosarcinaceae</taxon>
        <taxon>Methanosalsum</taxon>
    </lineage>
</organism>
<dbReference type="SUPFAM" id="SSF75615">
    <property type="entry name" value="Siroheme synthase middle domains-like"/>
    <property type="match status" value="1"/>
</dbReference>
<dbReference type="HOGENOM" id="CLU_011276_8_1_2"/>
<dbReference type="STRING" id="679901.Mzhil_1493"/>
<keyword evidence="5" id="KW-0627">Porphyrin biosynthesis</keyword>
<dbReference type="Gene3D" id="1.10.8.610">
    <property type="entry name" value="SirC, precorrin-2 dehydrogenase, C-terminal helical domain-like"/>
    <property type="match status" value="1"/>
</dbReference>
<dbReference type="PANTHER" id="PTHR35330">
    <property type="entry name" value="SIROHEME BIOSYNTHESIS PROTEIN MET8"/>
    <property type="match status" value="1"/>
</dbReference>
<dbReference type="RefSeq" id="WP_013898769.1">
    <property type="nucleotide sequence ID" value="NC_015676.1"/>
</dbReference>
<keyword evidence="4" id="KW-0520">NAD</keyword>
<keyword evidence="8" id="KW-1185">Reference proteome</keyword>
<dbReference type="InterPro" id="IPR028161">
    <property type="entry name" value="Met8-like"/>
</dbReference>
<sequence length="227" mass="25692">MKNERKFVPLMIDLSNRNIIIFGGGKVGERKAVLFSECSRTTVISSDFTDVLTEMGKRNKVNLIEMELSYLQDTEIKKLLSSAFLVITATSDHKLNLRIANIAKGLDILVNEVDDAGDVVVPSVIKHGELIIGISTSGSSPAVSKYTRHQIEKLITPEYADMIRIQQSIREYLKQNVPEQMKRKDILWQILESRDIWTQLSDSYEKAYDQALKIAEDHISSGKHINE</sequence>
<keyword evidence="3" id="KW-0560">Oxidoreductase</keyword>
<protein>
    <recommendedName>
        <fullName evidence="2">precorrin-2 dehydrogenase</fullName>
        <ecNumber evidence="2">1.3.1.76</ecNumber>
    </recommendedName>
</protein>
<evidence type="ECO:0000256" key="2">
    <source>
        <dbReference type="ARBA" id="ARBA00012400"/>
    </source>
</evidence>
<dbReference type="Pfam" id="PF13241">
    <property type="entry name" value="NAD_binding_7"/>
    <property type="match status" value="1"/>
</dbReference>
<evidence type="ECO:0000256" key="4">
    <source>
        <dbReference type="ARBA" id="ARBA00023027"/>
    </source>
</evidence>
<dbReference type="GO" id="GO:0019354">
    <property type="term" value="P:siroheme biosynthetic process"/>
    <property type="evidence" value="ECO:0007669"/>
    <property type="project" value="UniProtKB-UniPathway"/>
</dbReference>
<name>F7XP40_METZD</name>
<proteinExistence type="predicted"/>
<evidence type="ECO:0000313" key="8">
    <source>
        <dbReference type="Proteomes" id="UP000006622"/>
    </source>
</evidence>
<evidence type="ECO:0000256" key="3">
    <source>
        <dbReference type="ARBA" id="ARBA00023002"/>
    </source>
</evidence>